<dbReference type="AlphaFoldDB" id="A0A6I8MY44"/>
<dbReference type="PROSITE" id="PS50804">
    <property type="entry name" value="SCAN_BOX"/>
    <property type="match status" value="1"/>
</dbReference>
<dbReference type="Ensembl" id="ENSOANT00000047172.1">
    <property type="protein sequence ID" value="ENSOANP00000033646.1"/>
    <property type="gene ID" value="ENSOANG00000042524.1"/>
</dbReference>
<dbReference type="PANTHER" id="PTHR45935">
    <property type="entry name" value="PROTEIN ZBED8-RELATED"/>
    <property type="match status" value="1"/>
</dbReference>
<dbReference type="FunFam" id="1.10.4020.10:FF:000001">
    <property type="entry name" value="zinc finger protein 263 isoform X1"/>
    <property type="match status" value="1"/>
</dbReference>
<feature type="region of interest" description="Disordered" evidence="2">
    <location>
        <begin position="131"/>
        <end position="210"/>
    </location>
</feature>
<evidence type="ECO:0000313" key="5">
    <source>
        <dbReference type="Proteomes" id="UP000002279"/>
    </source>
</evidence>
<protein>
    <recommendedName>
        <fullName evidence="3">SCAN box domain-containing protein</fullName>
    </recommendedName>
</protein>
<dbReference type="Pfam" id="PF02023">
    <property type="entry name" value="SCAN"/>
    <property type="match status" value="1"/>
</dbReference>
<evidence type="ECO:0000313" key="4">
    <source>
        <dbReference type="Ensembl" id="ENSOANP00000033646.1"/>
    </source>
</evidence>
<evidence type="ECO:0000256" key="2">
    <source>
        <dbReference type="SAM" id="MobiDB-lite"/>
    </source>
</evidence>
<organism evidence="4 5">
    <name type="scientific">Ornithorhynchus anatinus</name>
    <name type="common">Duckbill platypus</name>
    <dbReference type="NCBI Taxonomy" id="9258"/>
    <lineage>
        <taxon>Eukaryota</taxon>
        <taxon>Metazoa</taxon>
        <taxon>Chordata</taxon>
        <taxon>Craniata</taxon>
        <taxon>Vertebrata</taxon>
        <taxon>Euteleostomi</taxon>
        <taxon>Mammalia</taxon>
        <taxon>Monotremata</taxon>
        <taxon>Ornithorhynchidae</taxon>
        <taxon>Ornithorhynchus</taxon>
    </lineage>
</organism>
<keyword evidence="1" id="KW-0539">Nucleus</keyword>
<sequence length="210" mass="23512">MAEGRAEAAPDPHEHMDLKIVKVEDESLWEKECGPQRDEPVPDTFGQRFRRFRYQEASGPREALGRLRELCRLWLRPDRRTKEQILDLLVLDQFLAILPAEIQAWVRFHRPESGEEAAAVVEDLQREFNGTGRPVLVRTRGRDTPPEEGAASGGASLDSPRLRPERPWPRQGGPEPLALPRSGEKLRFGPPPPPPRVAALPAGHPSIGGI</sequence>
<dbReference type="Proteomes" id="UP000002279">
    <property type="component" value="Chromosome X3"/>
</dbReference>
<reference evidence="4" key="3">
    <citation type="submission" date="2025-09" db="UniProtKB">
        <authorList>
            <consortium name="Ensembl"/>
        </authorList>
    </citation>
    <scope>IDENTIFICATION</scope>
    <source>
        <strain evidence="4">Glennie</strain>
    </source>
</reference>
<dbReference type="Gene3D" id="1.10.4020.10">
    <property type="entry name" value="DNA breaking-rejoining enzymes"/>
    <property type="match status" value="1"/>
</dbReference>
<reference evidence="4 5" key="1">
    <citation type="journal article" date="2008" name="Nature">
        <title>Genome analysis of the platypus reveals unique signatures of evolution.</title>
        <authorList>
            <person name="Warren W.C."/>
            <person name="Hillier L.W."/>
            <person name="Marshall Graves J.A."/>
            <person name="Birney E."/>
            <person name="Ponting C.P."/>
            <person name="Grutzner F."/>
            <person name="Belov K."/>
            <person name="Miller W."/>
            <person name="Clarke L."/>
            <person name="Chinwalla A.T."/>
            <person name="Yang S.P."/>
            <person name="Heger A."/>
            <person name="Locke D.P."/>
            <person name="Miethke P."/>
            <person name="Waters P.D."/>
            <person name="Veyrunes F."/>
            <person name="Fulton L."/>
            <person name="Fulton B."/>
            <person name="Graves T."/>
            <person name="Wallis J."/>
            <person name="Puente X.S."/>
            <person name="Lopez-Otin C."/>
            <person name="Ordonez G.R."/>
            <person name="Eichler E.E."/>
            <person name="Chen L."/>
            <person name="Cheng Z."/>
            <person name="Deakin J.E."/>
            <person name="Alsop A."/>
            <person name="Thompson K."/>
            <person name="Kirby P."/>
            <person name="Papenfuss A.T."/>
            <person name="Wakefield M.J."/>
            <person name="Olender T."/>
            <person name="Lancet D."/>
            <person name="Huttley G.A."/>
            <person name="Smit A.F."/>
            <person name="Pask A."/>
            <person name="Temple-Smith P."/>
            <person name="Batzer M.A."/>
            <person name="Walker J.A."/>
            <person name="Konkel M.K."/>
            <person name="Harris R.S."/>
            <person name="Whittington C.M."/>
            <person name="Wong E.S."/>
            <person name="Gemmell N.J."/>
            <person name="Buschiazzo E."/>
            <person name="Vargas Jentzsch I.M."/>
            <person name="Merkel A."/>
            <person name="Schmitz J."/>
            <person name="Zemann A."/>
            <person name="Churakov G."/>
            <person name="Kriegs J.O."/>
            <person name="Brosius J."/>
            <person name="Murchison E.P."/>
            <person name="Sachidanandam R."/>
            <person name="Smith C."/>
            <person name="Hannon G.J."/>
            <person name="Tsend-Ayush E."/>
            <person name="McMillan D."/>
            <person name="Attenborough R."/>
            <person name="Rens W."/>
            <person name="Ferguson-Smith M."/>
            <person name="Lefevre C.M."/>
            <person name="Sharp J.A."/>
            <person name="Nicholas K.R."/>
            <person name="Ray D.A."/>
            <person name="Kube M."/>
            <person name="Reinhardt R."/>
            <person name="Pringle T.H."/>
            <person name="Taylor J."/>
            <person name="Jones R.C."/>
            <person name="Nixon B."/>
            <person name="Dacheux J.L."/>
            <person name="Niwa H."/>
            <person name="Sekita Y."/>
            <person name="Huang X."/>
            <person name="Stark A."/>
            <person name="Kheradpour P."/>
            <person name="Kellis M."/>
            <person name="Flicek P."/>
            <person name="Chen Y."/>
            <person name="Webber C."/>
            <person name="Hardison R."/>
            <person name="Nelson J."/>
            <person name="Hallsworth-Pepin K."/>
            <person name="Delehaunty K."/>
            <person name="Markovic C."/>
            <person name="Minx P."/>
            <person name="Feng Y."/>
            <person name="Kremitzki C."/>
            <person name="Mitreva M."/>
            <person name="Glasscock J."/>
            <person name="Wylie T."/>
            <person name="Wohldmann P."/>
            <person name="Thiru P."/>
            <person name="Nhan M.N."/>
            <person name="Pohl C.S."/>
            <person name="Smith S.M."/>
            <person name="Hou S."/>
            <person name="Nefedov M."/>
            <person name="de Jong P.J."/>
            <person name="Renfree M.B."/>
            <person name="Mardis E.R."/>
            <person name="Wilson R.K."/>
        </authorList>
    </citation>
    <scope>NUCLEOTIDE SEQUENCE [LARGE SCALE GENOMIC DNA]</scope>
    <source>
        <strain evidence="4 5">Glennie</strain>
    </source>
</reference>
<feature type="domain" description="SCAN box" evidence="3">
    <location>
        <begin position="47"/>
        <end position="128"/>
    </location>
</feature>
<dbReference type="CDD" id="cd07936">
    <property type="entry name" value="SCAN"/>
    <property type="match status" value="1"/>
</dbReference>
<evidence type="ECO:0000259" key="3">
    <source>
        <dbReference type="PROSITE" id="PS50804"/>
    </source>
</evidence>
<dbReference type="OMA" id="TWIFWIV"/>
<dbReference type="InterPro" id="IPR038269">
    <property type="entry name" value="SCAN_sf"/>
</dbReference>
<dbReference type="SUPFAM" id="SSF47353">
    <property type="entry name" value="Retrovirus capsid dimerization domain-like"/>
    <property type="match status" value="1"/>
</dbReference>
<name>A0A6I8MY44_ORNAN</name>
<accession>A0A6I8MY44</accession>
<dbReference type="InterPro" id="IPR003309">
    <property type="entry name" value="SCAN_dom"/>
</dbReference>
<dbReference type="Bgee" id="ENSOANG00000042524">
    <property type="expression patterns" value="Expressed in heart and 7 other cell types or tissues"/>
</dbReference>
<reference evidence="4" key="2">
    <citation type="submission" date="2025-08" db="UniProtKB">
        <authorList>
            <consortium name="Ensembl"/>
        </authorList>
    </citation>
    <scope>IDENTIFICATION</scope>
    <source>
        <strain evidence="4">Glennie</strain>
    </source>
</reference>
<keyword evidence="5" id="KW-1185">Reference proteome</keyword>
<dbReference type="PANTHER" id="PTHR45935:SF2">
    <property type="entry name" value="KRAB-A DOMAIN-CONTAINING PROTEIN 2"/>
    <property type="match status" value="1"/>
</dbReference>
<proteinExistence type="predicted"/>
<dbReference type="InParanoid" id="A0A6I8MY44"/>
<dbReference type="SMART" id="SM00431">
    <property type="entry name" value="SCAN"/>
    <property type="match status" value="1"/>
</dbReference>
<dbReference type="InterPro" id="IPR050916">
    <property type="entry name" value="SCAN-C2H2_zinc_finger"/>
</dbReference>
<evidence type="ECO:0000256" key="1">
    <source>
        <dbReference type="ARBA" id="ARBA00023242"/>
    </source>
</evidence>
<dbReference type="GeneTree" id="ENSGT00940000154740"/>